<reference evidence="1 2" key="1">
    <citation type="submission" date="2017-07" db="EMBL/GenBank/DDBJ databases">
        <title>Draft genome of Ochrobactrum lupini type strain LUP21.</title>
        <authorList>
            <person name="Krzyzanowska D.M."/>
            <person name="Jafra S."/>
        </authorList>
    </citation>
    <scope>NUCLEOTIDE SEQUENCE [LARGE SCALE GENOMIC DNA]</scope>
    <source>
        <strain evidence="1 2">LUP21</strain>
    </source>
</reference>
<evidence type="ECO:0000313" key="2">
    <source>
        <dbReference type="Proteomes" id="UP000216363"/>
    </source>
</evidence>
<dbReference type="Proteomes" id="UP000216363">
    <property type="component" value="Unassembled WGS sequence"/>
</dbReference>
<name>A0A256H029_9HYPH</name>
<gene>
    <name evidence="1" type="ORF">CES86_5723</name>
</gene>
<dbReference type="AlphaFoldDB" id="A0A256H029"/>
<organism evidence="1 2">
    <name type="scientific">Brucella lupini</name>
    <dbReference type="NCBI Taxonomy" id="255457"/>
    <lineage>
        <taxon>Bacteria</taxon>
        <taxon>Pseudomonadati</taxon>
        <taxon>Pseudomonadota</taxon>
        <taxon>Alphaproteobacteria</taxon>
        <taxon>Hyphomicrobiales</taxon>
        <taxon>Brucellaceae</taxon>
        <taxon>Brucella/Ochrobactrum group</taxon>
        <taxon>Brucella</taxon>
    </lineage>
</organism>
<protein>
    <submittedName>
        <fullName evidence="1">Uncharacterized protein</fullName>
    </submittedName>
</protein>
<evidence type="ECO:0000313" key="1">
    <source>
        <dbReference type="EMBL" id="OYR32598.1"/>
    </source>
</evidence>
<dbReference type="EMBL" id="NNRN01000023">
    <property type="protein sequence ID" value="OYR32598.1"/>
    <property type="molecule type" value="Genomic_DNA"/>
</dbReference>
<proteinExistence type="predicted"/>
<accession>A0A256H029</accession>
<comment type="caution">
    <text evidence="1">The sequence shown here is derived from an EMBL/GenBank/DDBJ whole genome shotgun (WGS) entry which is preliminary data.</text>
</comment>
<sequence>MVDAIGMEADLTGVTCMARSAWARKWLPICVAAHLYGVAVDCGGVLLLPIVVVVGGSIPAPTHFNLMRFIWRGLVG</sequence>